<reference evidence="1" key="1">
    <citation type="submission" date="2023-08" db="EMBL/GenBank/DDBJ databases">
        <title>Chromosome-level Genome Assembly of mud carp (Cirrhinus molitorella).</title>
        <authorList>
            <person name="Liu H."/>
        </authorList>
    </citation>
    <scope>NUCLEOTIDE SEQUENCE</scope>
    <source>
        <strain evidence="1">Prfri</strain>
        <tissue evidence="1">Muscle</tissue>
    </source>
</reference>
<name>A0AA88P9X9_9TELE</name>
<evidence type="ECO:0000313" key="1">
    <source>
        <dbReference type="EMBL" id="KAK2876135.1"/>
    </source>
</evidence>
<gene>
    <name evidence="1" type="ORF">Q8A67_020231</name>
</gene>
<comment type="caution">
    <text evidence="1">The sequence shown here is derived from an EMBL/GenBank/DDBJ whole genome shotgun (WGS) entry which is preliminary data.</text>
</comment>
<dbReference type="EMBL" id="JAUYZG010000020">
    <property type="protein sequence ID" value="KAK2876135.1"/>
    <property type="molecule type" value="Genomic_DNA"/>
</dbReference>
<organism evidence="1 2">
    <name type="scientific">Cirrhinus molitorella</name>
    <name type="common">mud carp</name>
    <dbReference type="NCBI Taxonomy" id="172907"/>
    <lineage>
        <taxon>Eukaryota</taxon>
        <taxon>Metazoa</taxon>
        <taxon>Chordata</taxon>
        <taxon>Craniata</taxon>
        <taxon>Vertebrata</taxon>
        <taxon>Euteleostomi</taxon>
        <taxon>Actinopterygii</taxon>
        <taxon>Neopterygii</taxon>
        <taxon>Teleostei</taxon>
        <taxon>Ostariophysi</taxon>
        <taxon>Cypriniformes</taxon>
        <taxon>Cyprinidae</taxon>
        <taxon>Labeoninae</taxon>
        <taxon>Labeonini</taxon>
        <taxon>Cirrhinus</taxon>
    </lineage>
</organism>
<dbReference type="Proteomes" id="UP001187343">
    <property type="component" value="Unassembled WGS sequence"/>
</dbReference>
<protein>
    <submittedName>
        <fullName evidence="1">Uncharacterized protein</fullName>
    </submittedName>
</protein>
<proteinExistence type="predicted"/>
<accession>A0AA88P9X9</accession>
<dbReference type="AlphaFoldDB" id="A0AA88P9X9"/>
<evidence type="ECO:0000313" key="2">
    <source>
        <dbReference type="Proteomes" id="UP001187343"/>
    </source>
</evidence>
<sequence length="72" mass="8194">MSQKGTEFLFSLLEHQGFYTFIQASKPDPMRKPSSHAANVPARRGTIKWVFLSWQPVLKGDIIGYLAAGRKW</sequence>
<keyword evidence="2" id="KW-1185">Reference proteome</keyword>